<dbReference type="Proteomes" id="UP000278437">
    <property type="component" value="Chromosome"/>
</dbReference>
<name>A0ABM7CZ73_9GAMM</name>
<reference evidence="2" key="1">
    <citation type="submission" date="2017-03" db="EMBL/GenBank/DDBJ databases">
        <title>Full genome sequence of a non-lethal Shewanella isolate that potentiates virulence of Vibio parahaemolyticus causing acute hepatopancreatic necrosis disease (AHPND) in shrimp.</title>
        <authorList>
            <person name="Prachumwat A."/>
            <person name="Sritunyalucksana K."/>
        </authorList>
    </citation>
    <scope>NUCLEOTIDE SEQUENCE [LARGE SCALE GENOMIC DNA]</scope>
    <source>
        <strain evidence="2">TH2012</strain>
    </source>
</reference>
<protein>
    <recommendedName>
        <fullName evidence="3">Peptidase MA-like domain-containing protein</fullName>
    </recommendedName>
</protein>
<organism evidence="1 2">
    <name type="scientific">Shewanella khirikhana</name>
    <dbReference type="NCBI Taxonomy" id="1965282"/>
    <lineage>
        <taxon>Bacteria</taxon>
        <taxon>Pseudomonadati</taxon>
        <taxon>Pseudomonadota</taxon>
        <taxon>Gammaproteobacteria</taxon>
        <taxon>Alteromonadales</taxon>
        <taxon>Shewanellaceae</taxon>
        <taxon>Shewanella</taxon>
    </lineage>
</organism>
<dbReference type="EMBL" id="CP020373">
    <property type="protein sequence ID" value="AZQ09409.1"/>
    <property type="molecule type" value="Genomic_DNA"/>
</dbReference>
<evidence type="ECO:0000313" key="2">
    <source>
        <dbReference type="Proteomes" id="UP000278437"/>
    </source>
</evidence>
<evidence type="ECO:0000313" key="1">
    <source>
        <dbReference type="EMBL" id="AZQ09409.1"/>
    </source>
</evidence>
<proteinExistence type="predicted"/>
<accession>A0ABM7CZ73</accession>
<keyword evidence="2" id="KW-1185">Reference proteome</keyword>
<evidence type="ECO:0008006" key="3">
    <source>
        <dbReference type="Google" id="ProtNLM"/>
    </source>
</evidence>
<dbReference type="RefSeq" id="WP_126165877.1">
    <property type="nucleotide sequence ID" value="NZ_CP020373.1"/>
</dbReference>
<sequence>MRPAPTQWSVLAWGLPWMLTLALLAAPWLAWGQQGFSPPEVKVAGKPVLICEPATLPACLQRLPESTRAQLPDDISFRLGYRSAMVFPLSSAEVAGLILWAPWREQFSQSALVGSQLLELELSQQLMLTFWHEVGHLEVGALQGKVLPERLSLREQEWLADAYLYWHLAKEQGSLQLAWQQFHRRNLQVMNDVSHLSHWSSLYLLPLLNSYKVEDLVLFTGFGEFCQSFYPKLRRWSDADLTEFSHLLQYLFGSATLPVLPDYLYWRKPELAPVLEPTLNQLMGPSMASDWLAKQHLLIKG</sequence>
<gene>
    <name evidence="1" type="ORF">STH12_00257</name>
</gene>